<feature type="region of interest" description="Disordered" evidence="1">
    <location>
        <begin position="182"/>
        <end position="208"/>
    </location>
</feature>
<reference evidence="3" key="1">
    <citation type="submission" date="2013-09" db="EMBL/GenBank/DDBJ databases">
        <title>The Genome Sequence of Anopheles maculatus species B.</title>
        <authorList>
            <consortium name="The Broad Institute Genomics Platform"/>
            <person name="Neafsey D.E."/>
            <person name="Besansky N."/>
            <person name="Howell P."/>
            <person name="Walton C."/>
            <person name="Young S.K."/>
            <person name="Zeng Q."/>
            <person name="Gargeya S."/>
            <person name="Fitzgerald M."/>
            <person name="Haas B."/>
            <person name="Abouelleil A."/>
            <person name="Allen A.W."/>
            <person name="Alvarado L."/>
            <person name="Arachchi H.M."/>
            <person name="Berlin A.M."/>
            <person name="Chapman S.B."/>
            <person name="Gainer-Dewar J."/>
            <person name="Goldberg J."/>
            <person name="Griggs A."/>
            <person name="Gujja S."/>
            <person name="Hansen M."/>
            <person name="Howarth C."/>
            <person name="Imamovic A."/>
            <person name="Ireland A."/>
            <person name="Larimer J."/>
            <person name="McCowan C."/>
            <person name="Murphy C."/>
            <person name="Pearson M."/>
            <person name="Poon T.W."/>
            <person name="Priest M."/>
            <person name="Roberts A."/>
            <person name="Saif S."/>
            <person name="Shea T."/>
            <person name="Sisk P."/>
            <person name="Sykes S."/>
            <person name="Wortman J."/>
            <person name="Nusbaum C."/>
            <person name="Birren B."/>
        </authorList>
    </citation>
    <scope>NUCLEOTIDE SEQUENCE [LARGE SCALE GENOMIC DNA]</scope>
    <source>
        <strain evidence="3">maculatus3</strain>
    </source>
</reference>
<dbReference type="EnsemblMetazoa" id="AMAM010518-RA">
    <property type="protein sequence ID" value="AMAM010518-PA"/>
    <property type="gene ID" value="AMAM010518"/>
</dbReference>
<feature type="region of interest" description="Disordered" evidence="1">
    <location>
        <begin position="117"/>
        <end position="155"/>
    </location>
</feature>
<feature type="region of interest" description="Disordered" evidence="1">
    <location>
        <begin position="273"/>
        <end position="379"/>
    </location>
</feature>
<name>A0A182SNX9_9DIPT</name>
<keyword evidence="3" id="KW-1185">Reference proteome</keyword>
<sequence>MNSLEHSGQRSLGFFVDLGSLKTPEEEKSITAAVNSRPRTARSDLMKKSTGFYIDLSDDGSESTRSATPKLGGSKLDTPPPSASALTGSSRGESEDRQTDRKNMFSMFIDFGGDNANNKPAMPRKLSMPQSVLPGTSNGKESVRPSSLGPTMGEESSKPYYMFIGSQPDSQPMASVMRRPNGNAAGGTAARHESKRHSWNTTVGEGGGIAGNFHERRIATSSAYQRSTSVTSDRGIMNILDKIPLLSKTSSMSIDSSVSPFEDFTCSKSELSTYSNHSISSNSAHSSNESKVSPKDGAQEGQPMEMPADGMMVSSTKKKRKDAKINETFDKSSHGSITDGILSSNEDASPTSTTTDTDDVTFQNNPAEEDALLTLQQPQ</sequence>
<evidence type="ECO:0000313" key="3">
    <source>
        <dbReference type="Proteomes" id="UP000075901"/>
    </source>
</evidence>
<feature type="compositionally biased region" description="Low complexity" evidence="1">
    <location>
        <begin position="273"/>
        <end position="291"/>
    </location>
</feature>
<feature type="compositionally biased region" description="Basic and acidic residues" evidence="1">
    <location>
        <begin position="323"/>
        <end position="333"/>
    </location>
</feature>
<proteinExistence type="predicted"/>
<feature type="compositionally biased region" description="Polar residues" evidence="1">
    <location>
        <begin position="341"/>
        <end position="350"/>
    </location>
</feature>
<protein>
    <submittedName>
        <fullName evidence="2">Uncharacterized protein</fullName>
    </submittedName>
</protein>
<reference evidence="2" key="2">
    <citation type="submission" date="2020-05" db="UniProtKB">
        <authorList>
            <consortium name="EnsemblMetazoa"/>
        </authorList>
    </citation>
    <scope>IDENTIFICATION</scope>
    <source>
        <strain evidence="2">maculatus3</strain>
    </source>
</reference>
<feature type="region of interest" description="Disordered" evidence="1">
    <location>
        <begin position="25"/>
        <end position="98"/>
    </location>
</feature>
<evidence type="ECO:0000256" key="1">
    <source>
        <dbReference type="SAM" id="MobiDB-lite"/>
    </source>
</evidence>
<feature type="compositionally biased region" description="Polar residues" evidence="1">
    <location>
        <begin position="128"/>
        <end position="149"/>
    </location>
</feature>
<dbReference type="AlphaFoldDB" id="A0A182SNX9"/>
<dbReference type="Proteomes" id="UP000075901">
    <property type="component" value="Unassembled WGS sequence"/>
</dbReference>
<organism evidence="2 3">
    <name type="scientific">Anopheles maculatus</name>
    <dbReference type="NCBI Taxonomy" id="74869"/>
    <lineage>
        <taxon>Eukaryota</taxon>
        <taxon>Metazoa</taxon>
        <taxon>Ecdysozoa</taxon>
        <taxon>Arthropoda</taxon>
        <taxon>Hexapoda</taxon>
        <taxon>Insecta</taxon>
        <taxon>Pterygota</taxon>
        <taxon>Neoptera</taxon>
        <taxon>Endopterygota</taxon>
        <taxon>Diptera</taxon>
        <taxon>Nematocera</taxon>
        <taxon>Culicoidea</taxon>
        <taxon>Culicidae</taxon>
        <taxon>Anophelinae</taxon>
        <taxon>Anopheles</taxon>
        <taxon>Anopheles maculatus group</taxon>
    </lineage>
</organism>
<accession>A0A182SNX9</accession>
<evidence type="ECO:0000313" key="2">
    <source>
        <dbReference type="EnsemblMetazoa" id="AMAM010518-PA"/>
    </source>
</evidence>
<dbReference type="VEuPathDB" id="VectorBase:AMAM010518"/>